<dbReference type="Gene3D" id="1.25.40.10">
    <property type="entry name" value="Tetratricopeptide repeat domain"/>
    <property type="match status" value="3"/>
</dbReference>
<dbReference type="OrthoDB" id="9991317at2759"/>
<accession>A0A0D2Q4T8</accession>
<feature type="repeat" description="TPR" evidence="1">
    <location>
        <begin position="937"/>
        <end position="970"/>
    </location>
</feature>
<dbReference type="PROSITE" id="PS50005">
    <property type="entry name" value="TPR"/>
    <property type="match status" value="2"/>
</dbReference>
<keyword evidence="1" id="KW-0802">TPR repeat</keyword>
<dbReference type="InterPro" id="IPR019734">
    <property type="entry name" value="TPR_rpt"/>
</dbReference>
<dbReference type="InterPro" id="IPR039340">
    <property type="entry name" value="Tfc4/TFIIIC-102/Sfc4"/>
</dbReference>
<dbReference type="InterPro" id="IPR011990">
    <property type="entry name" value="TPR-like_helical_dom_sf"/>
</dbReference>
<evidence type="ECO:0000313" key="3">
    <source>
        <dbReference type="EMBL" id="KJA26595.1"/>
    </source>
</evidence>
<evidence type="ECO:0008006" key="5">
    <source>
        <dbReference type="Google" id="ProtNLM"/>
    </source>
</evidence>
<keyword evidence="4" id="KW-1185">Reference proteome</keyword>
<dbReference type="STRING" id="945553.A0A0D2Q4T8"/>
<feature type="compositionally biased region" description="Acidic residues" evidence="2">
    <location>
        <begin position="819"/>
        <end position="829"/>
    </location>
</feature>
<feature type="region of interest" description="Disordered" evidence="2">
    <location>
        <begin position="812"/>
        <end position="850"/>
    </location>
</feature>
<feature type="compositionally biased region" description="Acidic residues" evidence="2">
    <location>
        <begin position="1"/>
        <end position="40"/>
    </location>
</feature>
<dbReference type="Pfam" id="PF13174">
    <property type="entry name" value="TPR_6"/>
    <property type="match status" value="1"/>
</dbReference>
<dbReference type="PANTHER" id="PTHR23082">
    <property type="entry name" value="TRANSCRIPTION INITIATION FACTOR IIIC TFIIIC , POLYPEPTIDE 3-RELATED"/>
    <property type="match status" value="1"/>
</dbReference>
<dbReference type="AlphaFoldDB" id="A0A0D2Q4T8"/>
<dbReference type="SUPFAM" id="SSF48452">
    <property type="entry name" value="TPR-like"/>
    <property type="match status" value="3"/>
</dbReference>
<protein>
    <recommendedName>
        <fullName evidence="5">TPR-like protein</fullName>
    </recommendedName>
</protein>
<evidence type="ECO:0000256" key="1">
    <source>
        <dbReference type="PROSITE-ProRule" id="PRU00339"/>
    </source>
</evidence>
<name>A0A0D2Q4T8_HYPSF</name>
<dbReference type="Proteomes" id="UP000054270">
    <property type="component" value="Unassembled WGS sequence"/>
</dbReference>
<reference evidence="4" key="1">
    <citation type="submission" date="2014-04" db="EMBL/GenBank/DDBJ databases">
        <title>Evolutionary Origins and Diversification of the Mycorrhizal Mutualists.</title>
        <authorList>
            <consortium name="DOE Joint Genome Institute"/>
            <consortium name="Mycorrhizal Genomics Consortium"/>
            <person name="Kohler A."/>
            <person name="Kuo A."/>
            <person name="Nagy L.G."/>
            <person name="Floudas D."/>
            <person name="Copeland A."/>
            <person name="Barry K.W."/>
            <person name="Cichocki N."/>
            <person name="Veneault-Fourrey C."/>
            <person name="LaButti K."/>
            <person name="Lindquist E.A."/>
            <person name="Lipzen A."/>
            <person name="Lundell T."/>
            <person name="Morin E."/>
            <person name="Murat C."/>
            <person name="Riley R."/>
            <person name="Ohm R."/>
            <person name="Sun H."/>
            <person name="Tunlid A."/>
            <person name="Henrissat B."/>
            <person name="Grigoriev I.V."/>
            <person name="Hibbett D.S."/>
            <person name="Martin F."/>
        </authorList>
    </citation>
    <scope>NUCLEOTIDE SEQUENCE [LARGE SCALE GENOMIC DNA]</scope>
    <source>
        <strain evidence="4">FD-334 SS-4</strain>
    </source>
</reference>
<proteinExistence type="predicted"/>
<feature type="compositionally biased region" description="Polar residues" evidence="2">
    <location>
        <begin position="832"/>
        <end position="841"/>
    </location>
</feature>
<dbReference type="GO" id="GO:0006383">
    <property type="term" value="P:transcription by RNA polymerase III"/>
    <property type="evidence" value="ECO:0007669"/>
    <property type="project" value="InterPro"/>
</dbReference>
<organism evidence="3 4">
    <name type="scientific">Hypholoma sublateritium (strain FD-334 SS-4)</name>
    <dbReference type="NCBI Taxonomy" id="945553"/>
    <lineage>
        <taxon>Eukaryota</taxon>
        <taxon>Fungi</taxon>
        <taxon>Dikarya</taxon>
        <taxon>Basidiomycota</taxon>
        <taxon>Agaricomycotina</taxon>
        <taxon>Agaricomycetes</taxon>
        <taxon>Agaricomycetidae</taxon>
        <taxon>Agaricales</taxon>
        <taxon>Agaricineae</taxon>
        <taxon>Strophariaceae</taxon>
        <taxon>Hypholoma</taxon>
    </lineage>
</organism>
<evidence type="ECO:0000256" key="2">
    <source>
        <dbReference type="SAM" id="MobiDB-lite"/>
    </source>
</evidence>
<dbReference type="PANTHER" id="PTHR23082:SF0">
    <property type="entry name" value="GENERAL TRANSCRIPTION FACTOR 3C POLYPEPTIDE 3"/>
    <property type="match status" value="1"/>
</dbReference>
<evidence type="ECO:0000313" key="4">
    <source>
        <dbReference type="Proteomes" id="UP000054270"/>
    </source>
</evidence>
<dbReference type="OMA" id="SSPNMKF"/>
<dbReference type="EMBL" id="KN817527">
    <property type="protein sequence ID" value="KJA26595.1"/>
    <property type="molecule type" value="Genomic_DNA"/>
</dbReference>
<sequence length="1006" mass="114289">MLEVQDDDTFAWEEEAGDSQSGEDSEEESSEQSESGDEDLTKDGAAAEQEIEGDFDRLVKNIRLRDGSTSTNANVLTKDWDFDIEEQEAEFKDDLRAASGIGRKRRKKGGRASGPALSQQVKALIGDGNQAYVDNNLPEAIRIMQEVIRIEPRAAAAWSVLAQCYEDMKEEQKALQLRIMAAHLRHDADEWDRLARQSREHGYNQQALYCYRKVYSLDPTNVDALWDRASLAKEMGDFRTARSAFIAILKRFPHDLTVLRELHPILVELSELPTCADLLQQALDHCMKTFPFGQGEDGGFTKMDLLLLADLYNALGEHAHAVDTIRRGTRWLQGRADQKYWCLCEDDREYDPEDWPPRPIQPEGNTVHAGNYLLNTNSRHRLAIARIKMGDIEEGMLHANAVLSEDVLDYSVLFAEIADAYFEREMYAEAKPIYELLGGDSATSSIYILLQTAACMRNIDELRDAADVYEHIRLADPANNDAKMKLAEIYEIMGEPRKALDLVYEVIDSRKKRGRGNAAMQTDDTGDSMHTSLFAEDKSTKSKANATRPRLTHAQLRELEAEKEKEVVRGYRRQKELWPAVVANDPEAERVWLVEAEKLVDMFRETRNLFLTSRGNPFRGMFPRSRRRRQQEETEADEDSMASRLQLDMERDILARKSAKGADKAGGVNVFRGIDFDDWLRLFMQYCFTLTKRGEFDTAEEILRHIMVSNAYTVKERQDSIRLALITCAIVAERFDTVVEQARKLVTQHQFNNEPLRILVASLASGLKTTDAFITSTLQKHLFREMKLSDTAVKNPDTLKWNSLNKRYAPINTSKTAEPDDDDADDIAPESEQISSATNSADRPGIPTLPTKENPVITAIYGQICVAAKSYQSAIFYLLHAYDYYPDDPMICLCLAIASVGRAMQRQSDNRHHLVVQALAFLSKYRKLRGIQDIGMREVEFNFGRMFHQLGLYSHAVKHYERVLDMADKGGDDLFAREAAYNLSLILVFTGAPALADTLYRRWLSI</sequence>
<feature type="region of interest" description="Disordered" evidence="2">
    <location>
        <begin position="1"/>
        <end position="53"/>
    </location>
</feature>
<dbReference type="GO" id="GO:0000127">
    <property type="term" value="C:transcription factor TFIIIC complex"/>
    <property type="evidence" value="ECO:0007669"/>
    <property type="project" value="TreeGrafter"/>
</dbReference>
<gene>
    <name evidence="3" type="ORF">HYPSUDRAFT_52469</name>
</gene>
<feature type="region of interest" description="Disordered" evidence="2">
    <location>
        <begin position="621"/>
        <end position="642"/>
    </location>
</feature>
<feature type="repeat" description="TPR" evidence="1">
    <location>
        <begin position="188"/>
        <end position="221"/>
    </location>
</feature>
<dbReference type="SMART" id="SM00028">
    <property type="entry name" value="TPR"/>
    <property type="match status" value="5"/>
</dbReference>